<evidence type="ECO:0008006" key="3">
    <source>
        <dbReference type="Google" id="ProtNLM"/>
    </source>
</evidence>
<dbReference type="InterPro" id="IPR029058">
    <property type="entry name" value="AB_hydrolase_fold"/>
</dbReference>
<dbReference type="RefSeq" id="WP_186347138.1">
    <property type="nucleotide sequence ID" value="NZ_BMMR01000001.1"/>
</dbReference>
<evidence type="ECO:0000313" key="1">
    <source>
        <dbReference type="EMBL" id="MBC2961937.1"/>
    </source>
</evidence>
<dbReference type="Proteomes" id="UP000604001">
    <property type="component" value="Unassembled WGS sequence"/>
</dbReference>
<accession>A0ABR6UBX3</accession>
<comment type="caution">
    <text evidence="1">The sequence shown here is derived from an EMBL/GenBank/DDBJ whole genome shotgun (WGS) entry which is preliminary data.</text>
</comment>
<name>A0ABR6UBX3_9ACTN</name>
<proteinExistence type="predicted"/>
<gene>
    <name evidence="1" type="ORF">H7344_16705</name>
</gene>
<reference evidence="1 2" key="1">
    <citation type="submission" date="2020-08" db="EMBL/GenBank/DDBJ databases">
        <title>novel species in genus Nocardioides.</title>
        <authorList>
            <person name="Zhang G."/>
        </authorList>
    </citation>
    <scope>NUCLEOTIDE SEQUENCE [LARGE SCALE GENOMIC DNA]</scope>
    <source>
        <strain evidence="1 2">SC8A-24</strain>
    </source>
</reference>
<protein>
    <recommendedName>
        <fullName evidence="3">Alpha/beta hydrolase</fullName>
    </recommendedName>
</protein>
<keyword evidence="2" id="KW-1185">Reference proteome</keyword>
<organism evidence="1 2">
    <name type="scientific">Nocardioides deserti</name>
    <dbReference type="NCBI Taxonomy" id="1588644"/>
    <lineage>
        <taxon>Bacteria</taxon>
        <taxon>Bacillati</taxon>
        <taxon>Actinomycetota</taxon>
        <taxon>Actinomycetes</taxon>
        <taxon>Propionibacteriales</taxon>
        <taxon>Nocardioidaceae</taxon>
        <taxon>Nocardioides</taxon>
    </lineage>
</organism>
<dbReference type="SUPFAM" id="SSF53474">
    <property type="entry name" value="alpha/beta-Hydrolases"/>
    <property type="match status" value="1"/>
</dbReference>
<evidence type="ECO:0000313" key="2">
    <source>
        <dbReference type="Proteomes" id="UP000604001"/>
    </source>
</evidence>
<dbReference type="EMBL" id="JACMYC010000014">
    <property type="protein sequence ID" value="MBC2961937.1"/>
    <property type="molecule type" value="Genomic_DNA"/>
</dbReference>
<sequence length="268" mass="28423">MRIRRSAVVSAVVVVLGVAAALVVAPMLSTGANGGGEQGPTTVRSTLAGQSVRLSLPGPEPRGVVVWFHGQGGNVNDRVDGPWLDALRRNGWAVASSEFHSQSWGNAASTKDTRLLVDWAEKQTGAKVRLWVSGSMGASIALNALTHGVRAPACWYGVKPALDLTRMEKVPGGPGYIRRAYGGGPVPADRNPIANVDRLPTDTRYRVVSSKQDEWVDYAENTRPLVDQLRGRGADISLLDVKGGHADPSHWNARDLVAYADSCAGGNA</sequence>
<dbReference type="Gene3D" id="3.40.50.1820">
    <property type="entry name" value="alpha/beta hydrolase"/>
    <property type="match status" value="1"/>
</dbReference>